<evidence type="ECO:0000313" key="3">
    <source>
        <dbReference type="EMBL" id="TDP31198.1"/>
    </source>
</evidence>
<accession>A0A4R6P0M0</accession>
<dbReference type="Gene3D" id="3.10.450.50">
    <property type="match status" value="1"/>
</dbReference>
<name>A0A4R6P0M0_NOCIG</name>
<dbReference type="GO" id="GO:0005829">
    <property type="term" value="C:cytosol"/>
    <property type="evidence" value="ECO:0007669"/>
    <property type="project" value="TreeGrafter"/>
</dbReference>
<proteinExistence type="predicted"/>
<feature type="domain" description="NADPH-dependent FMN reductase-like" evidence="1">
    <location>
        <begin position="3"/>
        <end position="145"/>
    </location>
</feature>
<evidence type="ECO:0000259" key="1">
    <source>
        <dbReference type="Pfam" id="PF03358"/>
    </source>
</evidence>
<dbReference type="SUPFAM" id="SSF54427">
    <property type="entry name" value="NTF2-like"/>
    <property type="match status" value="1"/>
</dbReference>
<dbReference type="InterPro" id="IPR005025">
    <property type="entry name" value="FMN_Rdtase-like_dom"/>
</dbReference>
<organism evidence="3 4">
    <name type="scientific">Nocardia ignorata</name>
    <dbReference type="NCBI Taxonomy" id="145285"/>
    <lineage>
        <taxon>Bacteria</taxon>
        <taxon>Bacillati</taxon>
        <taxon>Actinomycetota</taxon>
        <taxon>Actinomycetes</taxon>
        <taxon>Mycobacteriales</taxon>
        <taxon>Nocardiaceae</taxon>
        <taxon>Nocardia</taxon>
    </lineage>
</organism>
<comment type="caution">
    <text evidence="3">The sequence shown here is derived from an EMBL/GenBank/DDBJ whole genome shotgun (WGS) entry which is preliminary data.</text>
</comment>
<dbReference type="Pfam" id="PF13474">
    <property type="entry name" value="SnoaL_3"/>
    <property type="match status" value="1"/>
</dbReference>
<dbReference type="Pfam" id="PF03358">
    <property type="entry name" value="FMN_red"/>
    <property type="match status" value="1"/>
</dbReference>
<evidence type="ECO:0000313" key="4">
    <source>
        <dbReference type="Proteomes" id="UP000295087"/>
    </source>
</evidence>
<dbReference type="InterPro" id="IPR037401">
    <property type="entry name" value="SnoaL-like"/>
</dbReference>
<dbReference type="SUPFAM" id="SSF52218">
    <property type="entry name" value="Flavoproteins"/>
    <property type="match status" value="1"/>
</dbReference>
<dbReference type="Proteomes" id="UP000295087">
    <property type="component" value="Unassembled WGS sequence"/>
</dbReference>
<protein>
    <submittedName>
        <fullName evidence="3">NAD(P)H-dependent FMN reductase</fullName>
    </submittedName>
</protein>
<dbReference type="InterPro" id="IPR029039">
    <property type="entry name" value="Flavoprotein-like_sf"/>
</dbReference>
<dbReference type="PANTHER" id="PTHR30543:SF21">
    <property type="entry name" value="NAD(P)H-DEPENDENT FMN REDUCTASE LOT6"/>
    <property type="match status" value="1"/>
</dbReference>
<keyword evidence="4" id="KW-1185">Reference proteome</keyword>
<gene>
    <name evidence="3" type="ORF">DFR75_109167</name>
</gene>
<dbReference type="GO" id="GO:0016491">
    <property type="term" value="F:oxidoreductase activity"/>
    <property type="evidence" value="ECO:0007669"/>
    <property type="project" value="InterPro"/>
</dbReference>
<feature type="domain" description="SnoaL-like" evidence="2">
    <location>
        <begin position="193"/>
        <end position="314"/>
    </location>
</feature>
<dbReference type="GO" id="GO:0010181">
    <property type="term" value="F:FMN binding"/>
    <property type="evidence" value="ECO:0007669"/>
    <property type="project" value="TreeGrafter"/>
</dbReference>
<sequence length="327" mass="35891">MIRIGIILGSTRSNRNGVQVARWVLDSASRRGDAEFELVDLRDHPLPHFDETSPPMFGPSENEHTRTWAARIAPFDGFVIVTPEYNGGVPGVLKNALDHAFAAWTDKTVAFVGYGVNGGARSVVQLRTVCGTLGMADIGHSVSIGVLTDFENATTFVAREHHDLALRKTLDQLVAWTTALAPLRRPADETAAIRAQIDRLVECLRNKDLDGIGALYTDDAVSFDIEPPLQHRGRAAKLENWARVFQVFDTLSYEFRDLTFTTGTDVAYGHGFGRLRGTLRDGTVTDGMWVRATLCLRKVDGSWLIAHDQVSVPLDIPSGKALTALEP</sequence>
<dbReference type="AlphaFoldDB" id="A0A4R6P0M0"/>
<dbReference type="InterPro" id="IPR032710">
    <property type="entry name" value="NTF2-like_dom_sf"/>
</dbReference>
<dbReference type="InterPro" id="IPR050712">
    <property type="entry name" value="NAD(P)H-dep_reductase"/>
</dbReference>
<evidence type="ECO:0000259" key="2">
    <source>
        <dbReference type="Pfam" id="PF13474"/>
    </source>
</evidence>
<dbReference type="PANTHER" id="PTHR30543">
    <property type="entry name" value="CHROMATE REDUCTASE"/>
    <property type="match status" value="1"/>
</dbReference>
<dbReference type="Gene3D" id="3.40.50.360">
    <property type="match status" value="1"/>
</dbReference>
<dbReference type="RefSeq" id="WP_067493993.1">
    <property type="nucleotide sequence ID" value="NZ_SNXK01000009.1"/>
</dbReference>
<reference evidence="3 4" key="1">
    <citation type="submission" date="2019-03" db="EMBL/GenBank/DDBJ databases">
        <title>Genomic Encyclopedia of Type Strains, Phase IV (KMG-IV): sequencing the most valuable type-strain genomes for metagenomic binning, comparative biology and taxonomic classification.</title>
        <authorList>
            <person name="Goeker M."/>
        </authorList>
    </citation>
    <scope>NUCLEOTIDE SEQUENCE [LARGE SCALE GENOMIC DNA]</scope>
    <source>
        <strain evidence="3 4">DSM 44496</strain>
    </source>
</reference>
<dbReference type="EMBL" id="SNXK01000009">
    <property type="protein sequence ID" value="TDP31198.1"/>
    <property type="molecule type" value="Genomic_DNA"/>
</dbReference>